<dbReference type="InterPro" id="IPR013762">
    <property type="entry name" value="Integrase-like_cat_sf"/>
</dbReference>
<evidence type="ECO:0000256" key="1">
    <source>
        <dbReference type="ARBA" id="ARBA00003283"/>
    </source>
</evidence>
<comment type="caution">
    <text evidence="10">The sequence shown here is derived from an EMBL/GenBank/DDBJ whole genome shotgun (WGS) entry which is preliminary data.</text>
</comment>
<dbReference type="EMBL" id="QRIS01000026">
    <property type="protein sequence ID" value="RHG81294.1"/>
    <property type="molecule type" value="Genomic_DNA"/>
</dbReference>
<evidence type="ECO:0000256" key="5">
    <source>
        <dbReference type="ARBA" id="ARBA00023172"/>
    </source>
</evidence>
<dbReference type="SUPFAM" id="SSF56349">
    <property type="entry name" value="DNA breaking-rejoining enzymes"/>
    <property type="match status" value="1"/>
</dbReference>
<dbReference type="InterPro" id="IPR050090">
    <property type="entry name" value="Tyrosine_recombinase_XerCD"/>
</dbReference>
<dbReference type="Pfam" id="PF00589">
    <property type="entry name" value="Phage_integrase"/>
    <property type="match status" value="1"/>
</dbReference>
<dbReference type="InterPro" id="IPR004107">
    <property type="entry name" value="Integrase_SAM-like_N"/>
</dbReference>
<organism evidence="10 13">
    <name type="scientific">Mediterraneibacter gnavus</name>
    <name type="common">Ruminococcus gnavus</name>
    <dbReference type="NCBI Taxonomy" id="33038"/>
    <lineage>
        <taxon>Bacteria</taxon>
        <taxon>Bacillati</taxon>
        <taxon>Bacillota</taxon>
        <taxon>Clostridia</taxon>
        <taxon>Lachnospirales</taxon>
        <taxon>Lachnospiraceae</taxon>
        <taxon>Mediterraneibacter</taxon>
    </lineage>
</organism>
<dbReference type="Proteomes" id="UP000260808">
    <property type="component" value="Unassembled WGS sequence"/>
</dbReference>
<dbReference type="PROSITE" id="PS51898">
    <property type="entry name" value="TYR_RECOMBINASE"/>
    <property type="match status" value="1"/>
</dbReference>
<evidence type="ECO:0000313" key="9">
    <source>
        <dbReference type="EMBL" id="MCB5620390.1"/>
    </source>
</evidence>
<dbReference type="PANTHER" id="PTHR30349:SF41">
    <property type="entry name" value="INTEGRASE_RECOMBINASE PROTEIN MJ0367-RELATED"/>
    <property type="match status" value="1"/>
</dbReference>
<evidence type="ECO:0000313" key="13">
    <source>
        <dbReference type="Proteomes" id="UP000260808"/>
    </source>
</evidence>
<evidence type="ECO:0000256" key="2">
    <source>
        <dbReference type="ARBA" id="ARBA00008857"/>
    </source>
</evidence>
<dbReference type="InterPro" id="IPR002104">
    <property type="entry name" value="Integrase_catalytic"/>
</dbReference>
<dbReference type="EMBL" id="QSIR01000023">
    <property type="protein sequence ID" value="RHD03609.1"/>
    <property type="molecule type" value="Genomic_DNA"/>
</dbReference>
<dbReference type="Proteomes" id="UP000284472">
    <property type="component" value="Unassembled WGS sequence"/>
</dbReference>
<name>A0A3E4UV63_MEDGN</name>
<dbReference type="PROSITE" id="PS51900">
    <property type="entry name" value="CB"/>
    <property type="match status" value="1"/>
</dbReference>
<accession>A0A3E4UV63</accession>
<dbReference type="InterPro" id="IPR044068">
    <property type="entry name" value="CB"/>
</dbReference>
<dbReference type="GO" id="GO:0006310">
    <property type="term" value="P:DNA recombination"/>
    <property type="evidence" value="ECO:0007669"/>
    <property type="project" value="UniProtKB-KW"/>
</dbReference>
<sequence>MNKYFNSYRKMISLRGLTDHTIKSYSTYILAYFDFLTDVIHKSPEDVTWDEMRQFVRWLQDTRSLSDRTMNAVISQLRFFTIYVLHKPWDATQLPFRKFDNYLPYVPSQQEVKTFISTIPDLKQKAMVSLMYSSGLRIGEVCHLKYQDIERRNMRIHISHGKNRSDRYALLSKTALEILSQYWFAYDKPVDWLFPKQRDKSQPIDTFYLSRHIHEHERRLGWPERITCHSFRHAFGTHLYENGADLLTIQAYLGHKSLASTSIYVHLATNSMHKAVSPFDMMGGDFLE</sequence>
<comment type="function">
    <text evidence="1">Site-specific tyrosine recombinase, which acts by catalyzing the cutting and rejoining of the recombining DNA molecules.</text>
</comment>
<dbReference type="Gene3D" id="1.10.443.10">
    <property type="entry name" value="Intergrase catalytic core"/>
    <property type="match status" value="1"/>
</dbReference>
<dbReference type="EMBL" id="JAJBOM010000025">
    <property type="protein sequence ID" value="MCB5620390.1"/>
    <property type="molecule type" value="Genomic_DNA"/>
</dbReference>
<evidence type="ECO:0000313" key="14">
    <source>
        <dbReference type="Proteomes" id="UP000283981"/>
    </source>
</evidence>
<keyword evidence="5" id="KW-0233">DNA recombination</keyword>
<evidence type="ECO:0000259" key="8">
    <source>
        <dbReference type="PROSITE" id="PS51900"/>
    </source>
</evidence>
<dbReference type="InterPro" id="IPR011010">
    <property type="entry name" value="DNA_brk_join_enz"/>
</dbReference>
<evidence type="ECO:0000313" key="12">
    <source>
        <dbReference type="EMBL" id="RHG81294.1"/>
    </source>
</evidence>
<keyword evidence="3" id="KW-0229">DNA integration</keyword>
<gene>
    <name evidence="12" type="ORF">DW243_13770</name>
    <name evidence="11" type="ORF">DW812_13415</name>
    <name evidence="10" type="ORF">DXC31_16620</name>
    <name evidence="9" type="ORF">LIQ08_14705</name>
</gene>
<reference evidence="9" key="2">
    <citation type="submission" date="2021-10" db="EMBL/GenBank/DDBJ databases">
        <title>Collection of gut derived symbiotic bacterial strains cultured from healthy donors.</title>
        <authorList>
            <person name="Lin H."/>
            <person name="Littmann E."/>
            <person name="Claire K."/>
            <person name="Pamer E."/>
        </authorList>
    </citation>
    <scope>NUCLEOTIDE SEQUENCE</scope>
    <source>
        <strain evidence="9">MSK.23.18</strain>
    </source>
</reference>
<feature type="domain" description="Core-binding (CB)" evidence="8">
    <location>
        <begin position="1"/>
        <end position="85"/>
    </location>
</feature>
<feature type="domain" description="Tyr recombinase" evidence="7">
    <location>
        <begin position="102"/>
        <end position="277"/>
    </location>
</feature>
<dbReference type="AlphaFoldDB" id="A0A3E4UV63"/>
<dbReference type="EMBL" id="QSSX01000073">
    <property type="protein sequence ID" value="RGM16914.1"/>
    <property type="molecule type" value="Genomic_DNA"/>
</dbReference>
<dbReference type="Pfam" id="PF13495">
    <property type="entry name" value="Phage_int_SAM_4"/>
    <property type="match status" value="1"/>
</dbReference>
<dbReference type="GO" id="GO:0015074">
    <property type="term" value="P:DNA integration"/>
    <property type="evidence" value="ECO:0007669"/>
    <property type="project" value="UniProtKB-KW"/>
</dbReference>
<dbReference type="Proteomes" id="UP000283981">
    <property type="component" value="Unassembled WGS sequence"/>
</dbReference>
<keyword evidence="4 6" id="KW-0238">DNA-binding</keyword>
<proteinExistence type="inferred from homology"/>
<dbReference type="PANTHER" id="PTHR30349">
    <property type="entry name" value="PHAGE INTEGRASE-RELATED"/>
    <property type="match status" value="1"/>
</dbReference>
<evidence type="ECO:0000256" key="3">
    <source>
        <dbReference type="ARBA" id="ARBA00022908"/>
    </source>
</evidence>
<evidence type="ECO:0000313" key="15">
    <source>
        <dbReference type="Proteomes" id="UP000284472"/>
    </source>
</evidence>
<reference evidence="13 14" key="1">
    <citation type="submission" date="2018-08" db="EMBL/GenBank/DDBJ databases">
        <title>A genome reference for cultivated species of the human gut microbiota.</title>
        <authorList>
            <person name="Zou Y."/>
            <person name="Xue W."/>
            <person name="Luo G."/>
        </authorList>
    </citation>
    <scope>NUCLEOTIDE SEQUENCE [LARGE SCALE GENOMIC DNA]</scope>
    <source>
        <strain evidence="12 14">AM21-18</strain>
        <strain evidence="11 15">AM32-6</strain>
        <strain evidence="10 13">TF01-20-2</strain>
    </source>
</reference>
<evidence type="ECO:0000256" key="6">
    <source>
        <dbReference type="PROSITE-ProRule" id="PRU01248"/>
    </source>
</evidence>
<dbReference type="GO" id="GO:0003677">
    <property type="term" value="F:DNA binding"/>
    <property type="evidence" value="ECO:0007669"/>
    <property type="project" value="UniProtKB-UniRule"/>
</dbReference>
<dbReference type="Gene3D" id="1.10.150.130">
    <property type="match status" value="1"/>
</dbReference>
<dbReference type="Proteomes" id="UP001297370">
    <property type="component" value="Unassembled WGS sequence"/>
</dbReference>
<evidence type="ECO:0000259" key="7">
    <source>
        <dbReference type="PROSITE" id="PS51898"/>
    </source>
</evidence>
<evidence type="ECO:0000256" key="4">
    <source>
        <dbReference type="ARBA" id="ARBA00023125"/>
    </source>
</evidence>
<comment type="similarity">
    <text evidence="2">Belongs to the 'phage' integrase family.</text>
</comment>
<protein>
    <submittedName>
        <fullName evidence="9">Tyrosine-type recombinase/integrase</fullName>
    </submittedName>
</protein>
<evidence type="ECO:0000313" key="10">
    <source>
        <dbReference type="EMBL" id="RGM16914.1"/>
    </source>
</evidence>
<evidence type="ECO:0000313" key="11">
    <source>
        <dbReference type="EMBL" id="RHD03609.1"/>
    </source>
</evidence>
<dbReference type="InterPro" id="IPR010998">
    <property type="entry name" value="Integrase_recombinase_N"/>
</dbReference>
<dbReference type="RefSeq" id="WP_004615655.1">
    <property type="nucleotide sequence ID" value="NZ_JAAIQY010000026.1"/>
</dbReference>